<evidence type="ECO:0000256" key="1">
    <source>
        <dbReference type="SAM" id="Phobius"/>
    </source>
</evidence>
<accession>A0A381Z3D4</accession>
<sequence length="159" mass="18024">MRDRKACDTIDLDHLLQLRRPLRTCLGKPQQQPQNGLHTTDGLFSHEFPKMTKCFHIIVALAFVLTGCASVLPGKDKAQTQVTKNKVAPGYVKAPRGEPPYRLRSIRLFGSGDSGDSTKPSGPQVYDPDYAEYLEWKRWQEFKAYQEWKAKKESQAQGS</sequence>
<protein>
    <submittedName>
        <fullName evidence="2">Uncharacterized protein</fullName>
    </submittedName>
</protein>
<dbReference type="EMBL" id="UINC01019643">
    <property type="protein sequence ID" value="SVA83267.1"/>
    <property type="molecule type" value="Genomic_DNA"/>
</dbReference>
<gene>
    <name evidence="2" type="ORF">METZ01_LOCUS136121</name>
</gene>
<keyword evidence="1" id="KW-0472">Membrane</keyword>
<keyword evidence="1" id="KW-1133">Transmembrane helix</keyword>
<proteinExistence type="predicted"/>
<keyword evidence="1" id="KW-0812">Transmembrane</keyword>
<organism evidence="2">
    <name type="scientific">marine metagenome</name>
    <dbReference type="NCBI Taxonomy" id="408172"/>
    <lineage>
        <taxon>unclassified sequences</taxon>
        <taxon>metagenomes</taxon>
        <taxon>ecological metagenomes</taxon>
    </lineage>
</organism>
<evidence type="ECO:0000313" key="2">
    <source>
        <dbReference type="EMBL" id="SVA83267.1"/>
    </source>
</evidence>
<dbReference type="AlphaFoldDB" id="A0A381Z3D4"/>
<feature type="transmembrane region" description="Helical" evidence="1">
    <location>
        <begin position="54"/>
        <end position="72"/>
    </location>
</feature>
<name>A0A381Z3D4_9ZZZZ</name>
<reference evidence="2" key="1">
    <citation type="submission" date="2018-05" db="EMBL/GenBank/DDBJ databases">
        <authorList>
            <person name="Lanie J.A."/>
            <person name="Ng W.-L."/>
            <person name="Kazmierczak K.M."/>
            <person name="Andrzejewski T.M."/>
            <person name="Davidsen T.M."/>
            <person name="Wayne K.J."/>
            <person name="Tettelin H."/>
            <person name="Glass J.I."/>
            <person name="Rusch D."/>
            <person name="Podicherti R."/>
            <person name="Tsui H.-C.T."/>
            <person name="Winkler M.E."/>
        </authorList>
    </citation>
    <scope>NUCLEOTIDE SEQUENCE</scope>
</reference>